<comment type="caution">
    <text evidence="1">The sequence shown here is derived from an EMBL/GenBank/DDBJ whole genome shotgun (WGS) entry which is preliminary data.</text>
</comment>
<reference evidence="1" key="2">
    <citation type="submission" date="2014-07" db="EMBL/GenBank/DDBJ databases">
        <title>Genetics and epidemiology of antimicrobial resistance in B. fragilis group.</title>
        <authorList>
            <person name="Sydenham T.V."/>
            <person name="Hasman H."/>
            <person name="Kemp M."/>
            <person name="Justesen U.S."/>
        </authorList>
    </citation>
    <scope>NUCLEOTIDE SEQUENCE [LARGE SCALE GENOMIC DNA]</scope>
    <source>
        <strain evidence="1">DCMOUH0018B</strain>
    </source>
</reference>
<protein>
    <submittedName>
        <fullName evidence="1">Uncharacterized protein</fullName>
    </submittedName>
</protein>
<sequence>MFDYKEIERTIKDNHLPFQKIEDANKEILTQKLYDTFVFGNPRALWLSFKYVPYSIDCNMEDPYFHLLDIIDKNIVLYFFIDYWNKDFVVYKARMSDIHKFIGDCEGLDEYYLVTENFMELYSITDHDDLLYIDVRKNEMKKLITNE</sequence>
<dbReference type="RefSeq" id="WP_044299307.1">
    <property type="nucleotide sequence ID" value="NZ_CP036542.1"/>
</dbReference>
<dbReference type="PATRIC" id="fig|817.53.peg.79"/>
<proteinExistence type="predicted"/>
<evidence type="ECO:0000313" key="1">
    <source>
        <dbReference type="EMBL" id="KFX76595.1"/>
    </source>
</evidence>
<organism evidence="1">
    <name type="scientific">Bacteroides fragilis</name>
    <dbReference type="NCBI Taxonomy" id="817"/>
    <lineage>
        <taxon>Bacteria</taxon>
        <taxon>Pseudomonadati</taxon>
        <taxon>Bacteroidota</taxon>
        <taxon>Bacteroidia</taxon>
        <taxon>Bacteroidales</taxon>
        <taxon>Bacteroidaceae</taxon>
        <taxon>Bacteroides</taxon>
    </lineage>
</organism>
<dbReference type="EMBL" id="JMZZ02000027">
    <property type="protein sequence ID" value="KFX76595.1"/>
    <property type="molecule type" value="Genomic_DNA"/>
</dbReference>
<name>A0A0I9SDY1_BACFG</name>
<accession>A0A0I9SDY1</accession>
<reference evidence="1" key="1">
    <citation type="book" date="2014" name="THE 24TH EUROPEAN CONGRESS OF CLINICAL MICROBIOLOGY AND INFECTIOUS DISEASES" publisher="ECCMID 2014" city="Barcelona, Spain">
        <title>Identification of resistance genes in three multidrug-resistant Bacteroides fragilis isolates by whole genome sequencing.</title>
        <editorList>
            <person name="Unknown"/>
            <person name="A."/>
        </editorList>
        <authorList>
            <person name="Sydenham T.V."/>
            <person name="Hasman H."/>
            <person name="Wang M."/>
            <person name="Soki J."/>
            <person name="Nagy E."/>
            <person name="Justesen U.S."/>
        </authorList>
    </citation>
    <scope>NUCLEOTIDE SEQUENCE</scope>
    <source>
        <strain evidence="1">DCMOUH0018B</strain>
    </source>
</reference>
<dbReference type="AlphaFoldDB" id="A0A0I9SDY1"/>
<gene>
    <name evidence="1" type="ORF">EE52_0200400</name>
</gene>